<keyword evidence="2" id="KW-1185">Reference proteome</keyword>
<organism evidence="1 2">
    <name type="scientific">Pseudozyma flocculosa</name>
    <dbReference type="NCBI Taxonomy" id="84751"/>
    <lineage>
        <taxon>Eukaryota</taxon>
        <taxon>Fungi</taxon>
        <taxon>Dikarya</taxon>
        <taxon>Basidiomycota</taxon>
        <taxon>Ustilaginomycotina</taxon>
        <taxon>Ustilaginomycetes</taxon>
        <taxon>Ustilaginales</taxon>
        <taxon>Ustilaginaceae</taxon>
        <taxon>Pseudozyma</taxon>
    </lineage>
</organism>
<sequence length="369" mass="41085">MQTIELDFCAFTISSDELVRVVEPSSFVGLFDPEDPRTRDAEPYDAWVYVGEIDRHCIRVPTEFKQPLCNAINMLPRGERFKPHPDSMLLSCLDASWADSPESGSSWHSDRITAQQLVEALHSAACPRLRVSTSGDDEPALPLPQPERLVERDTVWIFRTKILTRGITALRAAPGGAAHTFPGFGALGEGFGIVDIPLPSRTDGIYQVRVGQTFLRGIPYVGALPDQTWDDDKVKDVFEQTSHNFSEWFNHIEMWWPACALSGAAVEVFVRAESVESARQAIAASGLLNWHGLVQGRVTGCPLETRTFSRYAYLWHMGRANGLAHDAWESMETFDKAEATRILSRLFEAISYIVPLQSHPSGPKLFVGV</sequence>
<evidence type="ECO:0000313" key="2">
    <source>
        <dbReference type="Proteomes" id="UP000323386"/>
    </source>
</evidence>
<gene>
    <name evidence="1" type="ORF">PSFLO_07238</name>
</gene>
<dbReference type="EMBL" id="OOIP01000031">
    <property type="protein sequence ID" value="SPO41756.1"/>
    <property type="molecule type" value="Genomic_DNA"/>
</dbReference>
<protein>
    <submittedName>
        <fullName evidence="1">Uncharacterized protein</fullName>
    </submittedName>
</protein>
<name>A0A5C3FC86_9BASI</name>
<evidence type="ECO:0000313" key="1">
    <source>
        <dbReference type="EMBL" id="SPO41756.1"/>
    </source>
</evidence>
<accession>A0A5C3FC86</accession>
<dbReference type="AlphaFoldDB" id="A0A5C3FC86"/>
<proteinExistence type="predicted"/>
<dbReference type="Proteomes" id="UP000323386">
    <property type="component" value="Unassembled WGS sequence"/>
</dbReference>
<reference evidence="1 2" key="1">
    <citation type="submission" date="2018-03" db="EMBL/GenBank/DDBJ databases">
        <authorList>
            <person name="Guldener U."/>
        </authorList>
    </citation>
    <scope>NUCLEOTIDE SEQUENCE [LARGE SCALE GENOMIC DNA]</scope>
    <source>
        <strain evidence="1 2">DAOM196992</strain>
    </source>
</reference>